<name>A0A4V6D6I2_SETVI</name>
<evidence type="ECO:0000256" key="3">
    <source>
        <dbReference type="ARBA" id="ARBA00022679"/>
    </source>
</evidence>
<evidence type="ECO:0000259" key="5">
    <source>
        <dbReference type="PROSITE" id="PS50404"/>
    </source>
</evidence>
<dbReference type="AlphaFoldDB" id="A0A4V6D6I2"/>
<dbReference type="EMBL" id="CM016556">
    <property type="protein sequence ID" value="TKW14476.1"/>
    <property type="molecule type" value="Genomic_DNA"/>
</dbReference>
<dbReference type="PROSITE" id="PS50405">
    <property type="entry name" value="GST_CTER"/>
    <property type="match status" value="1"/>
</dbReference>
<dbReference type="Pfam" id="PF00043">
    <property type="entry name" value="GST_C"/>
    <property type="match status" value="1"/>
</dbReference>
<dbReference type="FunFam" id="3.40.30.10:FF:000016">
    <property type="entry name" value="Glutathione S-transferase F2"/>
    <property type="match status" value="1"/>
</dbReference>
<gene>
    <name evidence="7" type="ORF">SEVIR_5G170900v2</name>
</gene>
<comment type="similarity">
    <text evidence="1">Belongs to the GST superfamily. Phi family.</text>
</comment>
<dbReference type="Gene3D" id="1.20.1050.10">
    <property type="match status" value="1"/>
</dbReference>
<dbReference type="SFLD" id="SFLDG01154">
    <property type="entry name" value="Main.5:_Phi-like"/>
    <property type="match status" value="1"/>
</dbReference>
<dbReference type="GO" id="GO:0006749">
    <property type="term" value="P:glutathione metabolic process"/>
    <property type="evidence" value="ECO:0007669"/>
    <property type="project" value="TreeGrafter"/>
</dbReference>
<evidence type="ECO:0000256" key="2">
    <source>
        <dbReference type="ARBA" id="ARBA00012452"/>
    </source>
</evidence>
<dbReference type="GO" id="GO:0004364">
    <property type="term" value="F:glutathione transferase activity"/>
    <property type="evidence" value="ECO:0007669"/>
    <property type="project" value="UniProtKB-EC"/>
</dbReference>
<protein>
    <recommendedName>
        <fullName evidence="2">glutathione transferase</fullName>
        <ecNumber evidence="2">2.5.1.18</ecNumber>
    </recommendedName>
</protein>
<proteinExistence type="inferred from homology"/>
<dbReference type="PANTHER" id="PTHR43900:SF42">
    <property type="entry name" value="GLUTATHIONE TRANSFERASE"/>
    <property type="match status" value="1"/>
</dbReference>
<dbReference type="GO" id="GO:0009635">
    <property type="term" value="P:response to herbicide"/>
    <property type="evidence" value="ECO:0007669"/>
    <property type="project" value="UniProtKB-ARBA"/>
</dbReference>
<dbReference type="SUPFAM" id="SSF52833">
    <property type="entry name" value="Thioredoxin-like"/>
    <property type="match status" value="1"/>
</dbReference>
<dbReference type="Gene3D" id="3.40.30.10">
    <property type="entry name" value="Glutaredoxin"/>
    <property type="match status" value="1"/>
</dbReference>
<dbReference type="InterPro" id="IPR036282">
    <property type="entry name" value="Glutathione-S-Trfase_C_sf"/>
</dbReference>
<reference evidence="7" key="1">
    <citation type="submission" date="2019-03" db="EMBL/GenBank/DDBJ databases">
        <title>WGS assembly of Setaria viridis.</title>
        <authorList>
            <person name="Huang P."/>
            <person name="Jenkins J."/>
            <person name="Grimwood J."/>
            <person name="Barry K."/>
            <person name="Healey A."/>
            <person name="Mamidi S."/>
            <person name="Sreedasyam A."/>
            <person name="Shu S."/>
            <person name="Feldman M."/>
            <person name="Wu J."/>
            <person name="Yu Y."/>
            <person name="Chen C."/>
            <person name="Johnson J."/>
            <person name="Rokhsar D."/>
            <person name="Baxter I."/>
            <person name="Schmutz J."/>
            <person name="Brutnell T."/>
            <person name="Kellogg E."/>
        </authorList>
    </citation>
    <scope>NUCLEOTIDE SEQUENCE [LARGE SCALE GENOMIC DNA]</scope>
</reference>
<organism evidence="7 8">
    <name type="scientific">Setaria viridis</name>
    <name type="common">Green bristlegrass</name>
    <name type="synonym">Setaria italica subsp. viridis</name>
    <dbReference type="NCBI Taxonomy" id="4556"/>
    <lineage>
        <taxon>Eukaryota</taxon>
        <taxon>Viridiplantae</taxon>
        <taxon>Streptophyta</taxon>
        <taxon>Embryophyta</taxon>
        <taxon>Tracheophyta</taxon>
        <taxon>Spermatophyta</taxon>
        <taxon>Magnoliopsida</taxon>
        <taxon>Liliopsida</taxon>
        <taxon>Poales</taxon>
        <taxon>Poaceae</taxon>
        <taxon>PACMAD clade</taxon>
        <taxon>Panicoideae</taxon>
        <taxon>Panicodae</taxon>
        <taxon>Paniceae</taxon>
        <taxon>Cenchrinae</taxon>
        <taxon>Setaria</taxon>
    </lineage>
</organism>
<dbReference type="Gramene" id="TKW14476">
    <property type="protein sequence ID" value="TKW14476"/>
    <property type="gene ID" value="SEVIR_5G170900v2"/>
</dbReference>
<keyword evidence="8" id="KW-1185">Reference proteome</keyword>
<dbReference type="InterPro" id="IPR040079">
    <property type="entry name" value="Glutathione_S-Trfase"/>
</dbReference>
<feature type="domain" description="GST N-terminal" evidence="5">
    <location>
        <begin position="1"/>
        <end position="82"/>
    </location>
</feature>
<dbReference type="SFLD" id="SFLDS00019">
    <property type="entry name" value="Glutathione_Transferase_(cytos"/>
    <property type="match status" value="1"/>
</dbReference>
<evidence type="ECO:0000313" key="8">
    <source>
        <dbReference type="Proteomes" id="UP000298652"/>
    </source>
</evidence>
<evidence type="ECO:0000256" key="4">
    <source>
        <dbReference type="ARBA" id="ARBA00047960"/>
    </source>
</evidence>
<dbReference type="FunFam" id="1.20.1050.10:FF:000004">
    <property type="entry name" value="Glutathione S-transferase F2"/>
    <property type="match status" value="1"/>
</dbReference>
<comment type="catalytic activity">
    <reaction evidence="4">
        <text>RX + glutathione = an S-substituted glutathione + a halide anion + H(+)</text>
        <dbReference type="Rhea" id="RHEA:16437"/>
        <dbReference type="ChEBI" id="CHEBI:15378"/>
        <dbReference type="ChEBI" id="CHEBI:16042"/>
        <dbReference type="ChEBI" id="CHEBI:17792"/>
        <dbReference type="ChEBI" id="CHEBI:57925"/>
        <dbReference type="ChEBI" id="CHEBI:90779"/>
        <dbReference type="EC" id="2.5.1.18"/>
    </reaction>
</comment>
<dbReference type="InterPro" id="IPR004045">
    <property type="entry name" value="Glutathione_S-Trfase_N"/>
</dbReference>
<dbReference type="GO" id="GO:0005737">
    <property type="term" value="C:cytoplasm"/>
    <property type="evidence" value="ECO:0007669"/>
    <property type="project" value="TreeGrafter"/>
</dbReference>
<dbReference type="SFLD" id="SFLDG00358">
    <property type="entry name" value="Main_(cytGST)"/>
    <property type="match status" value="1"/>
</dbReference>
<dbReference type="PANTHER" id="PTHR43900">
    <property type="entry name" value="GLUTATHIONE S-TRANSFERASE RHO"/>
    <property type="match status" value="1"/>
</dbReference>
<dbReference type="InterPro" id="IPR010987">
    <property type="entry name" value="Glutathione-S-Trfase_C-like"/>
</dbReference>
<dbReference type="InterPro" id="IPR034347">
    <property type="entry name" value="GST_Phi_C"/>
</dbReference>
<dbReference type="InterPro" id="IPR036249">
    <property type="entry name" value="Thioredoxin-like_sf"/>
</dbReference>
<dbReference type="Pfam" id="PF02798">
    <property type="entry name" value="GST_N"/>
    <property type="match status" value="1"/>
</dbReference>
<accession>A0A4V6D6I2</accession>
<evidence type="ECO:0000313" key="7">
    <source>
        <dbReference type="EMBL" id="TKW14476.1"/>
    </source>
</evidence>
<dbReference type="GO" id="GO:0043295">
    <property type="term" value="F:glutathione binding"/>
    <property type="evidence" value="ECO:0007669"/>
    <property type="project" value="TreeGrafter"/>
</dbReference>
<feature type="domain" description="GST C-terminal" evidence="6">
    <location>
        <begin position="87"/>
        <end position="214"/>
    </location>
</feature>
<evidence type="ECO:0000259" key="6">
    <source>
        <dbReference type="PROSITE" id="PS50405"/>
    </source>
</evidence>
<keyword evidence="3" id="KW-0808">Transferase</keyword>
<dbReference type="InterPro" id="IPR004046">
    <property type="entry name" value="GST_C"/>
</dbReference>
<dbReference type="Proteomes" id="UP000298652">
    <property type="component" value="Chromosome 5"/>
</dbReference>
<dbReference type="OMA" id="PRIIEWV"/>
<dbReference type="SUPFAM" id="SSF47616">
    <property type="entry name" value="GST C-terminal domain-like"/>
    <property type="match status" value="1"/>
</dbReference>
<sequence>MAMKVYGPAASTNVARVLVCLEEVGAEYELVPVDMPSGEHKSPEHVARNPFGQVPAFQDGDLILSESRAISKYILRKAGSDLLRESNLSESAMVDVWLEVENGHFSSAMSPIIFQTLIVPNFLGGKTDTKIVEENVRKLKTALEVYESRLSKFKYLAGDFVSLADISHFPAAYYLLGGPHASVLDAYPHVKAWIAEVMDRPSAKKVAELMKMPSA</sequence>
<dbReference type="EC" id="2.5.1.18" evidence="2"/>
<dbReference type="CDD" id="cd03187">
    <property type="entry name" value="GST_C_Phi"/>
    <property type="match status" value="1"/>
</dbReference>
<evidence type="ECO:0000256" key="1">
    <source>
        <dbReference type="ARBA" id="ARBA00010128"/>
    </source>
</evidence>
<dbReference type="CDD" id="cd03053">
    <property type="entry name" value="GST_N_Phi"/>
    <property type="match status" value="1"/>
</dbReference>
<dbReference type="PROSITE" id="PS50404">
    <property type="entry name" value="GST_NTER"/>
    <property type="match status" value="1"/>
</dbReference>